<dbReference type="Proteomes" id="UP000230959">
    <property type="component" value="Unassembled WGS sequence"/>
</dbReference>
<feature type="transmembrane region" description="Helical" evidence="7">
    <location>
        <begin position="329"/>
        <end position="355"/>
    </location>
</feature>
<dbReference type="GO" id="GO:0022857">
    <property type="term" value="F:transmembrane transporter activity"/>
    <property type="evidence" value="ECO:0007669"/>
    <property type="project" value="TreeGrafter"/>
</dbReference>
<evidence type="ECO:0000256" key="2">
    <source>
        <dbReference type="ARBA" id="ARBA00022475"/>
    </source>
</evidence>
<dbReference type="EMBL" id="PFER01000002">
    <property type="protein sequence ID" value="PJE74134.1"/>
    <property type="molecule type" value="Genomic_DNA"/>
</dbReference>
<evidence type="ECO:0000256" key="1">
    <source>
        <dbReference type="ARBA" id="ARBA00004651"/>
    </source>
</evidence>
<feature type="transmembrane region" description="Helical" evidence="7">
    <location>
        <begin position="375"/>
        <end position="397"/>
    </location>
</feature>
<dbReference type="Pfam" id="PF12704">
    <property type="entry name" value="MacB_PCD"/>
    <property type="match status" value="1"/>
</dbReference>
<evidence type="ECO:0000256" key="6">
    <source>
        <dbReference type="ARBA" id="ARBA00038076"/>
    </source>
</evidence>
<evidence type="ECO:0000259" key="9">
    <source>
        <dbReference type="Pfam" id="PF12704"/>
    </source>
</evidence>
<evidence type="ECO:0000256" key="7">
    <source>
        <dbReference type="SAM" id="Phobius"/>
    </source>
</evidence>
<dbReference type="AlphaFoldDB" id="A0A2M8LBZ7"/>
<reference evidence="11" key="1">
    <citation type="submission" date="2017-09" db="EMBL/GenBank/DDBJ databases">
        <title>Depth-based differentiation of microbial function through sediment-hosted aquifers and enrichment of novel symbionts in the deep terrestrial subsurface.</title>
        <authorList>
            <person name="Probst A.J."/>
            <person name="Ladd B."/>
            <person name="Jarett J.K."/>
            <person name="Geller-Mcgrath D.E."/>
            <person name="Sieber C.M.K."/>
            <person name="Emerson J.B."/>
            <person name="Anantharaman K."/>
            <person name="Thomas B.C."/>
            <person name="Malmstrom R."/>
            <person name="Stieglmeier M."/>
            <person name="Klingl A."/>
            <person name="Woyke T."/>
            <person name="Ryan C.M."/>
            <person name="Banfield J.F."/>
        </authorList>
    </citation>
    <scope>NUCLEOTIDE SEQUENCE [LARGE SCALE GENOMIC DNA]</scope>
</reference>
<sequence>MSFFDIFKTAVWGLKANMVRTFLTMLGILIGITAIMLISSLGGNTEKIIVGELGGLGAETIVIRPGKEPSGPNEFADVLLSDSLKEREFEEILKKSKVPGIVSATPEVFLSASASYGSETFKPTISGISAEFMSDSLNLTLEKGRLYDDREIRSKAAVAVIGSRVEKELFGAEDGIGKNIQIKGKKFRVIGVYEPKGQVVFFNVDDLLILPYTTAQLYLTGDKHYTQIIAKAANADIIDRVVFDIEQTLRELHNISDPSKDDFHVQTQQGVVEQVGKILGAFTAFLSLVVAVALVVGGIGIMNVMLVSVTERTKEIGLRKAVGATKTDILLQFLIEAVLLTAIGGTVGVVLGALLSYGASFAVGRFLGVSASFSFPVFAALLGIGSSIIVGLVFGIYPARKAASKSPIEALRYE</sequence>
<evidence type="ECO:0000313" key="10">
    <source>
        <dbReference type="EMBL" id="PJE74134.1"/>
    </source>
</evidence>
<feature type="transmembrane region" description="Helical" evidence="7">
    <location>
        <begin position="21"/>
        <end position="42"/>
    </location>
</feature>
<evidence type="ECO:0000256" key="4">
    <source>
        <dbReference type="ARBA" id="ARBA00022989"/>
    </source>
</evidence>
<feature type="domain" description="MacB-like periplasmic core" evidence="9">
    <location>
        <begin position="21"/>
        <end position="247"/>
    </location>
</feature>
<proteinExistence type="inferred from homology"/>
<comment type="caution">
    <text evidence="10">The sequence shown here is derived from an EMBL/GenBank/DDBJ whole genome shotgun (WGS) entry which is preliminary data.</text>
</comment>
<evidence type="ECO:0000259" key="8">
    <source>
        <dbReference type="Pfam" id="PF02687"/>
    </source>
</evidence>
<feature type="transmembrane region" description="Helical" evidence="7">
    <location>
        <begin position="278"/>
        <end position="308"/>
    </location>
</feature>
<gene>
    <name evidence="10" type="ORF">COV02_00095</name>
</gene>
<feature type="domain" description="ABC3 transporter permease C-terminal" evidence="8">
    <location>
        <begin position="288"/>
        <end position="407"/>
    </location>
</feature>
<protein>
    <submittedName>
        <fullName evidence="10">Multidrug ABC transporter substrate-binding protein</fullName>
    </submittedName>
</protein>
<dbReference type="InterPro" id="IPR003838">
    <property type="entry name" value="ABC3_permease_C"/>
</dbReference>
<evidence type="ECO:0000313" key="11">
    <source>
        <dbReference type="Proteomes" id="UP000230959"/>
    </source>
</evidence>
<evidence type="ECO:0000256" key="3">
    <source>
        <dbReference type="ARBA" id="ARBA00022692"/>
    </source>
</evidence>
<dbReference type="PANTHER" id="PTHR30572">
    <property type="entry name" value="MEMBRANE COMPONENT OF TRANSPORTER-RELATED"/>
    <property type="match status" value="1"/>
</dbReference>
<keyword evidence="4 7" id="KW-1133">Transmembrane helix</keyword>
<dbReference type="Pfam" id="PF02687">
    <property type="entry name" value="FtsX"/>
    <property type="match status" value="1"/>
</dbReference>
<dbReference type="InterPro" id="IPR050250">
    <property type="entry name" value="Macrolide_Exporter_MacB"/>
</dbReference>
<keyword evidence="2" id="KW-1003">Cell membrane</keyword>
<dbReference type="InterPro" id="IPR025857">
    <property type="entry name" value="MacB_PCD"/>
</dbReference>
<evidence type="ECO:0000256" key="5">
    <source>
        <dbReference type="ARBA" id="ARBA00023136"/>
    </source>
</evidence>
<comment type="similarity">
    <text evidence="6">Belongs to the ABC-4 integral membrane protein family.</text>
</comment>
<accession>A0A2M8LBZ7</accession>
<dbReference type="PANTHER" id="PTHR30572:SF4">
    <property type="entry name" value="ABC TRANSPORTER PERMEASE YTRF"/>
    <property type="match status" value="1"/>
</dbReference>
<name>A0A2M8LBZ7_9BACT</name>
<keyword evidence="5 7" id="KW-0472">Membrane</keyword>
<comment type="subcellular location">
    <subcellularLocation>
        <location evidence="1">Cell membrane</location>
        <topology evidence="1">Multi-pass membrane protein</topology>
    </subcellularLocation>
</comment>
<organism evidence="10 11">
    <name type="scientific">Candidatus Terrybacteria bacterium CG10_big_fil_rev_8_21_14_0_10_41_10</name>
    <dbReference type="NCBI Taxonomy" id="1975026"/>
    <lineage>
        <taxon>Bacteria</taxon>
        <taxon>Candidatus Terryibacteriota</taxon>
    </lineage>
</organism>
<keyword evidence="3 7" id="KW-0812">Transmembrane</keyword>
<dbReference type="GO" id="GO:0005886">
    <property type="term" value="C:plasma membrane"/>
    <property type="evidence" value="ECO:0007669"/>
    <property type="project" value="UniProtKB-SubCell"/>
</dbReference>